<evidence type="ECO:0000256" key="1">
    <source>
        <dbReference type="ARBA" id="ARBA00023015"/>
    </source>
</evidence>
<keyword evidence="7" id="KW-1185">Reference proteome</keyword>
<evidence type="ECO:0000259" key="5">
    <source>
        <dbReference type="PROSITE" id="PS01124"/>
    </source>
</evidence>
<evidence type="ECO:0000313" key="6">
    <source>
        <dbReference type="EMBL" id="GAX49496.1"/>
    </source>
</evidence>
<dbReference type="InterPro" id="IPR009057">
    <property type="entry name" value="Homeodomain-like_sf"/>
</dbReference>
<evidence type="ECO:0000256" key="2">
    <source>
        <dbReference type="ARBA" id="ARBA00023125"/>
    </source>
</evidence>
<dbReference type="SMART" id="SM00342">
    <property type="entry name" value="HTH_ARAC"/>
    <property type="match status" value="1"/>
</dbReference>
<keyword evidence="2" id="KW-0238">DNA-binding</keyword>
<dbReference type="InterPro" id="IPR037923">
    <property type="entry name" value="HTH-like"/>
</dbReference>
<dbReference type="AlphaFoldDB" id="A0A250V615"/>
<feature type="domain" description="HTH araC/xylS-type" evidence="5">
    <location>
        <begin position="192"/>
        <end position="290"/>
    </location>
</feature>
<sequence length="322" mass="35091">MFKIGQLRIVEVPFRPAAGALPGLEVLPLARLARRAAGHGLDVRTPVRAAFHHLLMVEKGILRLTVDGEPLPVPPSAWLWIRPEQVYRFDEGLEHAQGTLILFQLGLLDPATIAAASVDPPFAWGALLPSAEEAEPIERTLELLMEAYEETGALRLDAQIELVRHLLAALVLRLSHLYVREQGASRTAEAFRAFHAAVERDFTESRTVADYARALGYSSRTLTRACLAATGGTAKRYLDDRIVLEARRLLVHTELPTSVVGDRLGFPTPTAFSKFFKHHTGETPTDYRSHASGRSSESSVVRPEGGPGGVRCVRSQGGGASA</sequence>
<dbReference type="GO" id="GO:0003700">
    <property type="term" value="F:DNA-binding transcription factor activity"/>
    <property type="evidence" value="ECO:0007669"/>
    <property type="project" value="InterPro"/>
</dbReference>
<dbReference type="Gene3D" id="1.10.10.60">
    <property type="entry name" value="Homeodomain-like"/>
    <property type="match status" value="1"/>
</dbReference>
<feature type="region of interest" description="Disordered" evidence="4">
    <location>
        <begin position="282"/>
        <end position="322"/>
    </location>
</feature>
<dbReference type="GO" id="GO:0043565">
    <property type="term" value="F:sequence-specific DNA binding"/>
    <property type="evidence" value="ECO:0007669"/>
    <property type="project" value="InterPro"/>
</dbReference>
<dbReference type="Proteomes" id="UP000217446">
    <property type="component" value="Unassembled WGS sequence"/>
</dbReference>
<dbReference type="EMBL" id="BDQI01000001">
    <property type="protein sequence ID" value="GAX49496.1"/>
    <property type="molecule type" value="Genomic_DNA"/>
</dbReference>
<dbReference type="SUPFAM" id="SSF51215">
    <property type="entry name" value="Regulatory protein AraC"/>
    <property type="match status" value="1"/>
</dbReference>
<dbReference type="PROSITE" id="PS01124">
    <property type="entry name" value="HTH_ARAC_FAMILY_2"/>
    <property type="match status" value="1"/>
</dbReference>
<dbReference type="InterPro" id="IPR018060">
    <property type="entry name" value="HTH_AraC"/>
</dbReference>
<keyword evidence="3" id="KW-0804">Transcription</keyword>
<keyword evidence="1" id="KW-0805">Transcription regulation</keyword>
<evidence type="ECO:0000256" key="4">
    <source>
        <dbReference type="SAM" id="MobiDB-lite"/>
    </source>
</evidence>
<dbReference type="STRING" id="1963.AQJ27_01100"/>
<dbReference type="Pfam" id="PF12833">
    <property type="entry name" value="HTH_18"/>
    <property type="match status" value="1"/>
</dbReference>
<gene>
    <name evidence="6" type="ORF">SO3561_00985</name>
</gene>
<reference evidence="7" key="1">
    <citation type="submission" date="2017-05" db="EMBL/GenBank/DDBJ databases">
        <title>Streptomyces olivochromogenes NBRC 3561 whole genome shotgun sequence.</title>
        <authorList>
            <person name="Dohra H."/>
            <person name="Kodani S."/>
        </authorList>
    </citation>
    <scope>NUCLEOTIDE SEQUENCE [LARGE SCALE GENOMIC DNA]</scope>
    <source>
        <strain evidence="7">NBRC 3561</strain>
    </source>
</reference>
<proteinExistence type="predicted"/>
<dbReference type="PANTHER" id="PTHR43280:SF32">
    <property type="entry name" value="TRANSCRIPTIONAL REGULATORY PROTEIN"/>
    <property type="match status" value="1"/>
</dbReference>
<dbReference type="PANTHER" id="PTHR43280">
    <property type="entry name" value="ARAC-FAMILY TRANSCRIPTIONAL REGULATOR"/>
    <property type="match status" value="1"/>
</dbReference>
<name>A0A250V615_STROL</name>
<comment type="caution">
    <text evidence="6">The sequence shown here is derived from an EMBL/GenBank/DDBJ whole genome shotgun (WGS) entry which is preliminary data.</text>
</comment>
<dbReference type="SUPFAM" id="SSF46689">
    <property type="entry name" value="Homeodomain-like"/>
    <property type="match status" value="1"/>
</dbReference>
<feature type="compositionally biased region" description="Low complexity" evidence="4">
    <location>
        <begin position="292"/>
        <end position="314"/>
    </location>
</feature>
<protein>
    <submittedName>
        <fullName evidence="6">Transcriptional regulator</fullName>
    </submittedName>
</protein>
<organism evidence="6 7">
    <name type="scientific">Streptomyces olivochromogenes</name>
    <dbReference type="NCBI Taxonomy" id="1963"/>
    <lineage>
        <taxon>Bacteria</taxon>
        <taxon>Bacillati</taxon>
        <taxon>Actinomycetota</taxon>
        <taxon>Actinomycetes</taxon>
        <taxon>Kitasatosporales</taxon>
        <taxon>Streptomycetaceae</taxon>
        <taxon>Streptomyces</taxon>
    </lineage>
</organism>
<evidence type="ECO:0000313" key="7">
    <source>
        <dbReference type="Proteomes" id="UP000217446"/>
    </source>
</evidence>
<accession>A0A250V615</accession>
<evidence type="ECO:0000256" key="3">
    <source>
        <dbReference type="ARBA" id="ARBA00023163"/>
    </source>
</evidence>